<organism evidence="3 7">
    <name type="scientific">Pseudomonas savastanoi pv. glycinea</name>
    <name type="common">Pseudomonas syringae pv. glycinea</name>
    <dbReference type="NCBI Taxonomy" id="318"/>
    <lineage>
        <taxon>Bacteria</taxon>
        <taxon>Pseudomonadati</taxon>
        <taxon>Pseudomonadota</taxon>
        <taxon>Gammaproteobacteria</taxon>
        <taxon>Pseudomonadales</taxon>
        <taxon>Pseudomonadaceae</taxon>
        <taxon>Pseudomonas</taxon>
    </lineage>
</organism>
<comment type="caution">
    <text evidence="3">The sequence shown here is derived from an EMBL/GenBank/DDBJ whole genome shotgun (WGS) entry which is preliminary data.</text>
</comment>
<dbReference type="EMBL" id="RBON01000127">
    <property type="protein sequence ID" value="RMM69858.1"/>
    <property type="molecule type" value="Genomic_DNA"/>
</dbReference>
<evidence type="ECO:0000313" key="6">
    <source>
        <dbReference type="Proteomes" id="UP000272471"/>
    </source>
</evidence>
<dbReference type="EMBL" id="RBOM01000080">
    <property type="protein sequence ID" value="RMM66630.1"/>
    <property type="molecule type" value="Genomic_DNA"/>
</dbReference>
<evidence type="ECO:0000313" key="8">
    <source>
        <dbReference type="Proteomes" id="UP000276829"/>
    </source>
</evidence>
<evidence type="ECO:0000313" key="2">
    <source>
        <dbReference type="EMBL" id="RMM69858.1"/>
    </source>
</evidence>
<dbReference type="Proteomes" id="UP000273536">
    <property type="component" value="Unassembled WGS sequence"/>
</dbReference>
<evidence type="ECO:0000313" key="10">
    <source>
        <dbReference type="Proteomes" id="UP000280599"/>
    </source>
</evidence>
<sequence length="41" mass="4791">MHKGVRYGKGRYRQRLAETPCLAEIAGDIEEDWMRVKVTLL</sequence>
<evidence type="ECO:0000313" key="7">
    <source>
        <dbReference type="Proteomes" id="UP000273536"/>
    </source>
</evidence>
<protein>
    <submittedName>
        <fullName evidence="3">Uncharacterized protein</fullName>
    </submittedName>
</protein>
<dbReference type="EMBL" id="RBPS01000113">
    <property type="protein sequence ID" value="RMO38328.1"/>
    <property type="molecule type" value="Genomic_DNA"/>
</dbReference>
<gene>
    <name evidence="5" type="ORF">ALQ11_101468</name>
    <name evidence="4" type="ORF">ALQ41_101583</name>
    <name evidence="3" type="ORF">ALQ42_101453</name>
    <name evidence="2" type="ORF">ALQ73_101253</name>
    <name evidence="1" type="ORF">ALQ74_101664</name>
</gene>
<evidence type="ECO:0000313" key="1">
    <source>
        <dbReference type="EMBL" id="RMM66630.1"/>
    </source>
</evidence>
<dbReference type="Proteomes" id="UP000276829">
    <property type="component" value="Unassembled WGS sequence"/>
</dbReference>
<evidence type="ECO:0000313" key="3">
    <source>
        <dbReference type="EMBL" id="RMO38328.1"/>
    </source>
</evidence>
<dbReference type="EMBL" id="RBPT01000256">
    <property type="protein sequence ID" value="RMO44963.1"/>
    <property type="molecule type" value="Genomic_DNA"/>
</dbReference>
<evidence type="ECO:0000313" key="9">
    <source>
        <dbReference type="Proteomes" id="UP000279057"/>
    </source>
</evidence>
<dbReference type="EMBL" id="RBQX01000061">
    <property type="protein sequence ID" value="RMQ20070.1"/>
    <property type="molecule type" value="Genomic_DNA"/>
</dbReference>
<name>A0A0P9QV05_PSESG</name>
<reference evidence="6 7" key="1">
    <citation type="submission" date="2018-08" db="EMBL/GenBank/DDBJ databases">
        <title>Recombination of ecologically and evolutionarily significant loci maintains genetic cohesion in the Pseudomonas syringae species complex.</title>
        <authorList>
            <person name="Dillon M."/>
            <person name="Thakur S."/>
            <person name="Almeida R.N.D."/>
            <person name="Weir B.S."/>
            <person name="Guttman D.S."/>
        </authorList>
    </citation>
    <scope>NUCLEOTIDE SEQUENCE [LARGE SCALE GENOMIC DNA]</scope>
    <source>
        <strain evidence="5 6">ICMP 4182</strain>
        <strain evidence="2 8">ICMP 4324</strain>
        <strain evidence="1 9">ICMP 4332</strain>
        <strain evidence="3 7">ICMP 6372</strain>
        <strain evidence="4 10">ICMP 867</strain>
    </source>
</reference>
<dbReference type="Proteomes" id="UP000280599">
    <property type="component" value="Unassembled WGS sequence"/>
</dbReference>
<accession>A0A0P9QV05</accession>
<evidence type="ECO:0000313" key="4">
    <source>
        <dbReference type="EMBL" id="RMO44963.1"/>
    </source>
</evidence>
<proteinExistence type="predicted"/>
<dbReference type="Proteomes" id="UP000272471">
    <property type="component" value="Unassembled WGS sequence"/>
</dbReference>
<evidence type="ECO:0000313" key="5">
    <source>
        <dbReference type="EMBL" id="RMQ20070.1"/>
    </source>
</evidence>
<dbReference type="Proteomes" id="UP000279057">
    <property type="component" value="Unassembled WGS sequence"/>
</dbReference>
<dbReference type="AlphaFoldDB" id="A0A0P9QV05"/>